<protein>
    <recommendedName>
        <fullName evidence="3">Concanavalin A-like lectin/glucanase superfamily protein</fullName>
    </recommendedName>
</protein>
<feature type="transmembrane region" description="Helical" evidence="1">
    <location>
        <begin position="32"/>
        <end position="51"/>
    </location>
</feature>
<name>A0A6C0EPJ8_9ZZZZ</name>
<keyword evidence="1" id="KW-0472">Membrane</keyword>
<feature type="transmembrane region" description="Helical" evidence="1">
    <location>
        <begin position="249"/>
        <end position="270"/>
    </location>
</feature>
<reference evidence="2" key="1">
    <citation type="journal article" date="2020" name="Nature">
        <title>Giant virus diversity and host interactions through global metagenomics.</title>
        <authorList>
            <person name="Schulz F."/>
            <person name="Roux S."/>
            <person name="Paez-Espino D."/>
            <person name="Jungbluth S."/>
            <person name="Walsh D.A."/>
            <person name="Denef V.J."/>
            <person name="McMahon K.D."/>
            <person name="Konstantinidis K.T."/>
            <person name="Eloe-Fadrosh E.A."/>
            <person name="Kyrpides N.C."/>
            <person name="Woyke T."/>
        </authorList>
    </citation>
    <scope>NUCLEOTIDE SEQUENCE</scope>
    <source>
        <strain evidence="2">GVMAG-M-3300009149-34</strain>
    </source>
</reference>
<evidence type="ECO:0000313" key="2">
    <source>
        <dbReference type="EMBL" id="QHT30239.1"/>
    </source>
</evidence>
<accession>A0A6C0EPJ8</accession>
<dbReference type="AlphaFoldDB" id="A0A6C0EPJ8"/>
<proteinExistence type="predicted"/>
<dbReference type="EMBL" id="MN738894">
    <property type="protein sequence ID" value="QHT30239.1"/>
    <property type="molecule type" value="Genomic_DNA"/>
</dbReference>
<feature type="transmembrane region" description="Helical" evidence="1">
    <location>
        <begin position="282"/>
        <end position="304"/>
    </location>
</feature>
<dbReference type="Pfam" id="PF13385">
    <property type="entry name" value="Laminin_G_3"/>
    <property type="match status" value="1"/>
</dbReference>
<dbReference type="SUPFAM" id="SSF49899">
    <property type="entry name" value="Concanavalin A-like lectins/glucanases"/>
    <property type="match status" value="1"/>
</dbReference>
<feature type="transmembrane region" description="Helical" evidence="1">
    <location>
        <begin position="369"/>
        <end position="387"/>
    </location>
</feature>
<keyword evidence="1" id="KW-1133">Transmembrane helix</keyword>
<feature type="transmembrane region" description="Helical" evidence="1">
    <location>
        <begin position="57"/>
        <end position="79"/>
    </location>
</feature>
<sequence>MDLITGIISLVILLGSLSIILIPLIRGRPPTFGFITTFAFFLGLLGGIMSLSKDWSWWWTVPSGLVGIYGILQIITQAISSTQAAAFLKKFLPLSTLLSVMLILISAIPGLKQIFAPNISTGVAGSIWAICGIMILFALFIGVGLGNVILGLFTAGDIISRNWVRLVVAALSIAYVSFYFTYSTEQMYQWFTGVPPTNTVLLWVLQLITLGIGIILAVAFFAATLTNFPNSMGFERRFKQIFTGHWAKVIFKGFFAVALAASLIYGLVQLGLVQFPYTIGNIITLIIQIICVLAVLFGVFRYIINNPRLLASIKNNIFIRLLFTIIMVIPCMLVYLTQGMVSTAAAATAAAGKGASFAAKVQVVSPPKMVLMILAAEIILVSSYVILPMFRKWIYTFTPGGGEYNIDTDEKVEGIQSAIMAKRKKLYDDITIGTASLNNIDWEKVYSEKMYSTGEESTQALTVYLTTLGYKESYSFFRDNKLTTEVLGNPITIKQAISFIQTTGRVDGILEEMLDIKNFKNKLVLAQKDTDEGGPSDSTILNNKPIYINKKTVFVVNSKMGSYENLEGDDKLNYSYNYGLSSWIFLMAQPPSYGVGYSKFTKVLDYAGKPTIWYNPEINTLKITTNAYKKDNSTPYEKTVYKTTKLPLQKWNNIVVNFVGGTLDVFINKKLVASVSNLIPYMSNDNIYIGDNPGISGAVANVTYFSRPISQQKISFFYNNLVNKDPPII</sequence>
<keyword evidence="1" id="KW-0812">Transmembrane</keyword>
<feature type="transmembrane region" description="Helical" evidence="1">
    <location>
        <begin position="127"/>
        <end position="150"/>
    </location>
</feature>
<organism evidence="2">
    <name type="scientific">viral metagenome</name>
    <dbReference type="NCBI Taxonomy" id="1070528"/>
    <lineage>
        <taxon>unclassified sequences</taxon>
        <taxon>metagenomes</taxon>
        <taxon>organismal metagenomes</taxon>
    </lineage>
</organism>
<feature type="transmembrane region" description="Helical" evidence="1">
    <location>
        <begin position="162"/>
        <end position="180"/>
    </location>
</feature>
<feature type="transmembrane region" description="Helical" evidence="1">
    <location>
        <begin position="91"/>
        <end position="115"/>
    </location>
</feature>
<feature type="transmembrane region" description="Helical" evidence="1">
    <location>
        <begin position="200"/>
        <end position="228"/>
    </location>
</feature>
<evidence type="ECO:0000256" key="1">
    <source>
        <dbReference type="SAM" id="Phobius"/>
    </source>
</evidence>
<feature type="transmembrane region" description="Helical" evidence="1">
    <location>
        <begin position="316"/>
        <end position="336"/>
    </location>
</feature>
<feature type="transmembrane region" description="Helical" evidence="1">
    <location>
        <begin position="6"/>
        <end position="25"/>
    </location>
</feature>
<dbReference type="InterPro" id="IPR013320">
    <property type="entry name" value="ConA-like_dom_sf"/>
</dbReference>
<dbReference type="Gene3D" id="2.60.120.200">
    <property type="match status" value="1"/>
</dbReference>
<evidence type="ECO:0008006" key="3">
    <source>
        <dbReference type="Google" id="ProtNLM"/>
    </source>
</evidence>